<dbReference type="SUPFAM" id="SSF54637">
    <property type="entry name" value="Thioesterase/thiol ester dehydrase-isomerase"/>
    <property type="match status" value="1"/>
</dbReference>
<gene>
    <name evidence="2" type="ORF">UFOVP71_293</name>
</gene>
<accession>A0A6J5T9Z4</accession>
<name>A0A6J5T9Z4_9CAUD</name>
<sequence>MKYSPGALTILGYTRRSLEWNDFVSKTMATWYKFSADHSESKFVWVNNEHHRNSMGITHGGALMTYMDYCMSAAIWDLTGGRSAMTIELNNKFIKPARIKRWLFASVKPIAVGDTIELEGEIRANDPTGMIVLQSYGKFTLPRQPKMLDNDS</sequence>
<dbReference type="InterPro" id="IPR006683">
    <property type="entry name" value="Thioestr_dom"/>
</dbReference>
<protein>
    <submittedName>
        <fullName evidence="2">PaaI HGG motif-containing thioesterase, possibly involved in aromatic compounds catabolism</fullName>
    </submittedName>
</protein>
<evidence type="ECO:0000313" key="2">
    <source>
        <dbReference type="EMBL" id="CAB4241755.1"/>
    </source>
</evidence>
<dbReference type="Gene3D" id="3.10.129.10">
    <property type="entry name" value="Hotdog Thioesterase"/>
    <property type="match status" value="1"/>
</dbReference>
<proteinExistence type="predicted"/>
<organism evidence="2">
    <name type="scientific">uncultured Caudovirales phage</name>
    <dbReference type="NCBI Taxonomy" id="2100421"/>
    <lineage>
        <taxon>Viruses</taxon>
        <taxon>Duplodnaviria</taxon>
        <taxon>Heunggongvirae</taxon>
        <taxon>Uroviricota</taxon>
        <taxon>Caudoviricetes</taxon>
        <taxon>Peduoviridae</taxon>
        <taxon>Maltschvirus</taxon>
        <taxon>Maltschvirus maltsch</taxon>
    </lineage>
</organism>
<dbReference type="Pfam" id="PF03061">
    <property type="entry name" value="4HBT"/>
    <property type="match status" value="1"/>
</dbReference>
<dbReference type="InterPro" id="IPR029069">
    <property type="entry name" value="HotDog_dom_sf"/>
</dbReference>
<dbReference type="CDD" id="cd03443">
    <property type="entry name" value="PaaI_thioesterase"/>
    <property type="match status" value="1"/>
</dbReference>
<dbReference type="EMBL" id="LR797824">
    <property type="protein sequence ID" value="CAB4241755.1"/>
    <property type="molecule type" value="Genomic_DNA"/>
</dbReference>
<feature type="domain" description="Thioesterase" evidence="1">
    <location>
        <begin position="55"/>
        <end position="126"/>
    </location>
</feature>
<evidence type="ECO:0000259" key="1">
    <source>
        <dbReference type="Pfam" id="PF03061"/>
    </source>
</evidence>
<reference evidence="2" key="1">
    <citation type="submission" date="2020-05" db="EMBL/GenBank/DDBJ databases">
        <authorList>
            <person name="Chiriac C."/>
            <person name="Salcher M."/>
            <person name="Ghai R."/>
            <person name="Kavagutti S V."/>
        </authorList>
    </citation>
    <scope>NUCLEOTIDE SEQUENCE</scope>
</reference>